<keyword evidence="6" id="KW-0175">Coiled coil</keyword>
<dbReference type="GO" id="GO:0005886">
    <property type="term" value="C:plasma membrane"/>
    <property type="evidence" value="ECO:0007669"/>
    <property type="project" value="UniProtKB-SubCell"/>
</dbReference>
<comment type="caution">
    <text evidence="9">The sequence shown here is derived from an EMBL/GenBank/DDBJ whole genome shotgun (WGS) entry which is preliminary data.</text>
</comment>
<dbReference type="Proteomes" id="UP001212841">
    <property type="component" value="Unassembled WGS sequence"/>
</dbReference>
<dbReference type="AlphaFoldDB" id="A0AAD5SJE9"/>
<evidence type="ECO:0000256" key="1">
    <source>
        <dbReference type="ARBA" id="ARBA00004651"/>
    </source>
</evidence>
<evidence type="ECO:0000313" key="9">
    <source>
        <dbReference type="EMBL" id="KAJ3055820.1"/>
    </source>
</evidence>
<feature type="coiled-coil region" evidence="6">
    <location>
        <begin position="940"/>
        <end position="967"/>
    </location>
</feature>
<sequence>MATENAVIPVPTTATTERTILKSAWLEWMHQDALTPHAAKSTSRSSITNILALKARTTSAAFSTSQDIWGLSYHETSRHKGQFCIGCCSVFLVVFSVAVMLTIITVAPVVFVTIAEQWKGETDLTVVPRWGSGWARLNYTRVAQVLRDHEAFSLHAPRYSSVGGGIWNPKSCNGWNPLTPTDNAWTYDGPADNDAKREDCRNDPNTCINSLCTAGWWANAWVIDTEKERRIDVGRSWTLPPVPVGSVYLGKRISNGMGLHVGDWVMWQHFTEQMPTVNAYVKEQVENATGQTIDEIDVVNVPLRVAAIFDENSSNKFPQENRDDNLMLLELGTILETVAPYYAPQYPQEFRDGIVQASRKGHAYHEVFNIIFSRTTPRYIGYLGGSWQTLARQYGAWGSELSFRLGYDFIEATYDVLTAMQNNDTIAQFLSLLTTMLVILLCALSCFLIYNLLMVSVETRTFDLGVLRMVGQKRWQTIATLCFQALTYSIPAWVTGLLLAQLLFAVGKVFAERALRMSMRPKLAPSAIAIATALGLIVPLVSAIVPIRQALHANLRDSLDKRQNKLKATVVTIERSSQGSLRDGLPYAVAGILMAGLGFTIYYLLPLALVSRNMELMFDLFIGLLIGMLLGLVLLASNFQPLAERVLLRGMFLVFFWESGAMHRIIKKNLLAHRRRNKKTATMFSFGLGFLIFLSVSFQIQVNGMRFGAMHSIAGDIKVASEETDDQGVMKPMTKISTLNEICESNRPFVKDWAFTTWGLYRLSNSVQNTQIENVGRLAQYSVDVVGVTSNFFNLPKPGEKIMVEGDRNPVLNGGMSATEELYTPEGRDTIILSTFLKSALGLEAGGRANYSQPLVLQVTTDTGSTDRYLRPLAFVDEAPYLRMTKFPATSRTAVAVSFPTYMNLSGGLVKSIDNIPFKSMHISVDRDHPDYDSLLTQVVNKLNDAIRNTDNRLLDLRHELEGYENAERIVSFVFVGTMFLVMVIALLSLAMCMLANTFEQSKEIGVLRALGVRRGVMFRIYVYESFVVTVAAGGLGIIMGTITGWSMCAQQATVSQLPLTFPFPWTTVIGMMVAAMFSAVITTAGPMQNLLFKRKIVSVLKD</sequence>
<feature type="transmembrane region" description="Helical" evidence="7">
    <location>
        <begin position="970"/>
        <end position="996"/>
    </location>
</feature>
<feature type="domain" description="ABC3 transporter permease C-terminal" evidence="8">
    <location>
        <begin position="979"/>
        <end position="1089"/>
    </location>
</feature>
<accession>A0AAD5SJE9</accession>
<evidence type="ECO:0000259" key="8">
    <source>
        <dbReference type="Pfam" id="PF02687"/>
    </source>
</evidence>
<name>A0AAD5SJE9_9FUNG</name>
<keyword evidence="4 7" id="KW-1133">Transmembrane helix</keyword>
<evidence type="ECO:0000256" key="2">
    <source>
        <dbReference type="ARBA" id="ARBA00022475"/>
    </source>
</evidence>
<keyword evidence="3 7" id="KW-0812">Transmembrane</keyword>
<dbReference type="PANTHER" id="PTHR32522">
    <property type="match status" value="1"/>
</dbReference>
<feature type="transmembrane region" description="Helical" evidence="7">
    <location>
        <begin position="429"/>
        <end position="453"/>
    </location>
</feature>
<proteinExistence type="predicted"/>
<evidence type="ECO:0000256" key="3">
    <source>
        <dbReference type="ARBA" id="ARBA00022692"/>
    </source>
</evidence>
<keyword evidence="10" id="KW-1185">Reference proteome</keyword>
<comment type="subcellular location">
    <subcellularLocation>
        <location evidence="1">Cell membrane</location>
        <topology evidence="1">Multi-pass membrane protein</topology>
    </subcellularLocation>
</comment>
<evidence type="ECO:0000256" key="4">
    <source>
        <dbReference type="ARBA" id="ARBA00022989"/>
    </source>
</evidence>
<dbReference type="EMBL" id="JADGJD010000058">
    <property type="protein sequence ID" value="KAJ3055820.1"/>
    <property type="molecule type" value="Genomic_DNA"/>
</dbReference>
<keyword evidence="2" id="KW-1003">Cell membrane</keyword>
<feature type="domain" description="ABC3 transporter permease C-terminal" evidence="8">
    <location>
        <begin position="436"/>
        <end position="554"/>
    </location>
</feature>
<feature type="transmembrane region" description="Helical" evidence="7">
    <location>
        <begin position="585"/>
        <end position="605"/>
    </location>
</feature>
<feature type="transmembrane region" description="Helical" evidence="7">
    <location>
        <begin position="1017"/>
        <end position="1044"/>
    </location>
</feature>
<evidence type="ECO:0000256" key="5">
    <source>
        <dbReference type="ARBA" id="ARBA00023136"/>
    </source>
</evidence>
<evidence type="ECO:0000256" key="6">
    <source>
        <dbReference type="SAM" id="Coils"/>
    </source>
</evidence>
<feature type="transmembrane region" description="Helical" evidence="7">
    <location>
        <begin position="90"/>
        <end position="114"/>
    </location>
</feature>
<reference evidence="9" key="1">
    <citation type="submission" date="2020-05" db="EMBL/GenBank/DDBJ databases">
        <title>Phylogenomic resolution of chytrid fungi.</title>
        <authorList>
            <person name="Stajich J.E."/>
            <person name="Amses K."/>
            <person name="Simmons R."/>
            <person name="Seto K."/>
            <person name="Myers J."/>
            <person name="Bonds A."/>
            <person name="Quandt C.A."/>
            <person name="Barry K."/>
            <person name="Liu P."/>
            <person name="Grigoriev I."/>
            <person name="Longcore J.E."/>
            <person name="James T.Y."/>
        </authorList>
    </citation>
    <scope>NUCLEOTIDE SEQUENCE</scope>
    <source>
        <strain evidence="9">JEL0318</strain>
    </source>
</reference>
<feature type="transmembrane region" description="Helical" evidence="7">
    <location>
        <begin position="1064"/>
        <end position="1086"/>
    </location>
</feature>
<evidence type="ECO:0000256" key="7">
    <source>
        <dbReference type="SAM" id="Phobius"/>
    </source>
</evidence>
<feature type="transmembrane region" description="Helical" evidence="7">
    <location>
        <begin position="681"/>
        <end position="700"/>
    </location>
</feature>
<evidence type="ECO:0000313" key="10">
    <source>
        <dbReference type="Proteomes" id="UP001212841"/>
    </source>
</evidence>
<dbReference type="Pfam" id="PF02687">
    <property type="entry name" value="FtsX"/>
    <property type="match status" value="2"/>
</dbReference>
<dbReference type="PANTHER" id="PTHR32522:SF3">
    <property type="entry name" value="ABC3 TRANSPORTER PERMEASE PROTEIN DOMAIN-CONTAINING PROTEIN"/>
    <property type="match status" value="1"/>
</dbReference>
<dbReference type="InterPro" id="IPR003838">
    <property type="entry name" value="ABC3_permease_C"/>
</dbReference>
<keyword evidence="5 7" id="KW-0472">Membrane</keyword>
<feature type="transmembrane region" description="Helical" evidence="7">
    <location>
        <begin position="523"/>
        <end position="547"/>
    </location>
</feature>
<organism evidence="9 10">
    <name type="scientific">Rhizophlyctis rosea</name>
    <dbReference type="NCBI Taxonomy" id="64517"/>
    <lineage>
        <taxon>Eukaryota</taxon>
        <taxon>Fungi</taxon>
        <taxon>Fungi incertae sedis</taxon>
        <taxon>Chytridiomycota</taxon>
        <taxon>Chytridiomycota incertae sedis</taxon>
        <taxon>Chytridiomycetes</taxon>
        <taxon>Rhizophlyctidales</taxon>
        <taxon>Rhizophlyctidaceae</taxon>
        <taxon>Rhizophlyctis</taxon>
    </lineage>
</organism>
<protein>
    <recommendedName>
        <fullName evidence="8">ABC3 transporter permease C-terminal domain-containing protein</fullName>
    </recommendedName>
</protein>
<feature type="transmembrane region" description="Helical" evidence="7">
    <location>
        <begin position="617"/>
        <end position="636"/>
    </location>
</feature>
<gene>
    <name evidence="9" type="ORF">HK097_009124</name>
</gene>